<reference evidence="1" key="1">
    <citation type="submission" date="2020-01" db="EMBL/GenBank/DDBJ databases">
        <authorList>
            <consortium name="DOE Joint Genome Institute"/>
            <person name="Haridas S."/>
            <person name="Albert R."/>
            <person name="Binder M."/>
            <person name="Bloem J."/>
            <person name="Labutti K."/>
            <person name="Salamov A."/>
            <person name="Andreopoulos B."/>
            <person name="Baker S.E."/>
            <person name="Barry K."/>
            <person name="Bills G."/>
            <person name="Bluhm B.H."/>
            <person name="Cannon C."/>
            <person name="Castanera R."/>
            <person name="Culley D.E."/>
            <person name="Daum C."/>
            <person name="Ezra D."/>
            <person name="Gonzalez J.B."/>
            <person name="Henrissat B."/>
            <person name="Kuo A."/>
            <person name="Liang C."/>
            <person name="Lipzen A."/>
            <person name="Lutzoni F."/>
            <person name="Magnuson J."/>
            <person name="Mondo S."/>
            <person name="Nolan M."/>
            <person name="Ohm R."/>
            <person name="Pangilinan J."/>
            <person name="Park H.-J."/>
            <person name="Ramirez L."/>
            <person name="Alfaro M."/>
            <person name="Sun H."/>
            <person name="Tritt A."/>
            <person name="Yoshinaga Y."/>
            <person name="Zwiers L.-H."/>
            <person name="Turgeon B.G."/>
            <person name="Goodwin S.B."/>
            <person name="Spatafora J.W."/>
            <person name="Crous P.W."/>
            <person name="Grigoriev I.V."/>
        </authorList>
    </citation>
    <scope>NUCLEOTIDE SEQUENCE</scope>
    <source>
        <strain evidence="1">IPT5</strain>
    </source>
</reference>
<sequence>MNITDNAIDVHGASTADDNTPWEHYNNRALAEIWIGREAVNVGDLTQSNLYQQIWAKLDKVCPGSKHGFCYDSTKHAFATHYVTESNGAFPIRYGETNFFMEVDNFRWHYEETRRLLIGAAAGTLEALTRNGSPNCYSLPLHGKHFCNIGDDLKINLPDQDNHNNFIHLRFYGDQVYGGFRCCRDNGSQKVRGDVDKAIDGLGPEFSQEFGRPWSRLTMCILHGWRTCEECGAPCDSCGTSCPAS</sequence>
<evidence type="ECO:0000313" key="1">
    <source>
        <dbReference type="EMBL" id="KAF2846235.1"/>
    </source>
</evidence>
<gene>
    <name evidence="1" type="ORF">T440DRAFT_542622</name>
</gene>
<dbReference type="Proteomes" id="UP000799423">
    <property type="component" value="Unassembled WGS sequence"/>
</dbReference>
<proteinExistence type="predicted"/>
<dbReference type="EMBL" id="MU006337">
    <property type="protein sequence ID" value="KAF2846235.1"/>
    <property type="molecule type" value="Genomic_DNA"/>
</dbReference>
<name>A0A6A7AVR8_9PLEO</name>
<dbReference type="AlphaFoldDB" id="A0A6A7AVR8"/>
<keyword evidence="2" id="KW-1185">Reference proteome</keyword>
<protein>
    <submittedName>
        <fullName evidence="1">Uncharacterized protein</fullName>
    </submittedName>
</protein>
<organism evidence="1 2">
    <name type="scientific">Plenodomus tracheiphilus IPT5</name>
    <dbReference type="NCBI Taxonomy" id="1408161"/>
    <lineage>
        <taxon>Eukaryota</taxon>
        <taxon>Fungi</taxon>
        <taxon>Dikarya</taxon>
        <taxon>Ascomycota</taxon>
        <taxon>Pezizomycotina</taxon>
        <taxon>Dothideomycetes</taxon>
        <taxon>Pleosporomycetidae</taxon>
        <taxon>Pleosporales</taxon>
        <taxon>Pleosporineae</taxon>
        <taxon>Leptosphaeriaceae</taxon>
        <taxon>Plenodomus</taxon>
    </lineage>
</organism>
<evidence type="ECO:0000313" key="2">
    <source>
        <dbReference type="Proteomes" id="UP000799423"/>
    </source>
</evidence>
<dbReference type="OrthoDB" id="3688572at2759"/>
<accession>A0A6A7AVR8</accession>